<keyword evidence="2" id="KW-0229">DNA integration</keyword>
<keyword evidence="4" id="KW-0233">DNA recombination</keyword>
<dbReference type="AlphaFoldDB" id="A0A0F4TNK4"/>
<accession>A0A0F4TNK4</accession>
<dbReference type="Gene3D" id="1.10.443.10">
    <property type="entry name" value="Intergrase catalytic core"/>
    <property type="match status" value="1"/>
</dbReference>
<organism evidence="7 8">
    <name type="scientific">Pseudomonas fluorescens</name>
    <dbReference type="NCBI Taxonomy" id="294"/>
    <lineage>
        <taxon>Bacteria</taxon>
        <taxon>Pseudomonadati</taxon>
        <taxon>Pseudomonadota</taxon>
        <taxon>Gammaproteobacteria</taxon>
        <taxon>Pseudomonadales</taxon>
        <taxon>Pseudomonadaceae</taxon>
        <taxon>Pseudomonas</taxon>
    </lineage>
</organism>
<dbReference type="CDD" id="cd00801">
    <property type="entry name" value="INT_P4_C"/>
    <property type="match status" value="1"/>
</dbReference>
<sequence length="435" mass="49243">MSPSKTLHIHVTDAEIRRHASTDIHVLRDPRFPALHFRYWSSDRNKGSWYVVVNDRWSKAANYPGIDAKTMQTLLPTILVRRLINIQASSTVSGWHTVGELLSWYSGRMTRDRGLSSSRKASAKSALHRQLLPRLHAVLLVNLNHARLDELLLWPMQEQYALSYVRSVYAILAVAFRQAFTLKLIDLNPMAGFKFGDFVQTRIKPKPARLRRDDLDALLTSLADASQTEPKGRMLALMMLCHGTRLGETRVARWKHINLINRHWFIPADDTKTKHAHTLPLSDQVCSLLLQYRAHQQTRGYVGAYLFPGVKGQPLSARSAGDVFVQLGRGAWTSHDLRKLARTAWMELGVDYLVGELLLNHTMKELDATYIHTTAEALKRKALESWHAWLDLHGFTALHGETEPRPVDVLSAEPAAVDGPSSRSVLPLQGRKFSQ</sequence>
<evidence type="ECO:0000313" key="7">
    <source>
        <dbReference type="EMBL" id="KJZ46016.1"/>
    </source>
</evidence>
<dbReference type="GO" id="GO:0003677">
    <property type="term" value="F:DNA binding"/>
    <property type="evidence" value="ECO:0007669"/>
    <property type="project" value="UniProtKB-KW"/>
</dbReference>
<keyword evidence="3" id="KW-0238">DNA-binding</keyword>
<proteinExistence type="inferred from homology"/>
<dbReference type="PANTHER" id="PTHR30629">
    <property type="entry name" value="PROPHAGE INTEGRASE"/>
    <property type="match status" value="1"/>
</dbReference>
<comment type="caution">
    <text evidence="7">The sequence shown here is derived from an EMBL/GenBank/DDBJ whole genome shotgun (WGS) entry which is preliminary data.</text>
</comment>
<protein>
    <submittedName>
        <fullName evidence="7">Integrase</fullName>
    </submittedName>
</protein>
<dbReference type="PATRIC" id="fig|294.131.peg.5864"/>
<dbReference type="PANTHER" id="PTHR30629:SF6">
    <property type="entry name" value="PROPHAGE INTEGRASE INTA-RELATED"/>
    <property type="match status" value="1"/>
</dbReference>
<dbReference type="PROSITE" id="PS51898">
    <property type="entry name" value="TYR_RECOMBINASE"/>
    <property type="match status" value="1"/>
</dbReference>
<dbReference type="GO" id="GO:0015074">
    <property type="term" value="P:DNA integration"/>
    <property type="evidence" value="ECO:0007669"/>
    <property type="project" value="UniProtKB-KW"/>
</dbReference>
<dbReference type="Proteomes" id="UP000033500">
    <property type="component" value="Unassembled WGS sequence"/>
</dbReference>
<comment type="similarity">
    <text evidence="1">Belongs to the 'phage' integrase family.</text>
</comment>
<evidence type="ECO:0000256" key="2">
    <source>
        <dbReference type="ARBA" id="ARBA00022908"/>
    </source>
</evidence>
<dbReference type="RefSeq" id="WP_046046075.1">
    <property type="nucleotide sequence ID" value="NZ_LACD01000007.1"/>
</dbReference>
<name>A0A0F4TNK4_PSEFL</name>
<evidence type="ECO:0000256" key="5">
    <source>
        <dbReference type="SAM" id="MobiDB-lite"/>
    </source>
</evidence>
<gene>
    <name evidence="7" type="ORF">VC34_08225</name>
</gene>
<dbReference type="Pfam" id="PF00589">
    <property type="entry name" value="Phage_integrase"/>
    <property type="match status" value="1"/>
</dbReference>
<dbReference type="EMBL" id="LACD01000007">
    <property type="protein sequence ID" value="KJZ46016.1"/>
    <property type="molecule type" value="Genomic_DNA"/>
</dbReference>
<dbReference type="Gene3D" id="1.10.150.130">
    <property type="match status" value="1"/>
</dbReference>
<dbReference type="InterPro" id="IPR010998">
    <property type="entry name" value="Integrase_recombinase_N"/>
</dbReference>
<evidence type="ECO:0000256" key="4">
    <source>
        <dbReference type="ARBA" id="ARBA00023172"/>
    </source>
</evidence>
<dbReference type="SUPFAM" id="SSF56349">
    <property type="entry name" value="DNA breaking-rejoining enzymes"/>
    <property type="match status" value="1"/>
</dbReference>
<dbReference type="GO" id="GO:0006310">
    <property type="term" value="P:DNA recombination"/>
    <property type="evidence" value="ECO:0007669"/>
    <property type="project" value="UniProtKB-KW"/>
</dbReference>
<reference evidence="7 8" key="1">
    <citation type="submission" date="2015-03" db="EMBL/GenBank/DDBJ databases">
        <title>Comparative genomics of Pseudomonas insights into diversity of traits involved in vanlence and defense.</title>
        <authorList>
            <person name="Qin Y."/>
        </authorList>
    </citation>
    <scope>NUCLEOTIDE SEQUENCE [LARGE SCALE GENOMIC DNA]</scope>
    <source>
        <strain evidence="7 8">C3</strain>
    </source>
</reference>
<evidence type="ECO:0000259" key="6">
    <source>
        <dbReference type="PROSITE" id="PS51898"/>
    </source>
</evidence>
<dbReference type="InterPro" id="IPR013762">
    <property type="entry name" value="Integrase-like_cat_sf"/>
</dbReference>
<dbReference type="InterPro" id="IPR002104">
    <property type="entry name" value="Integrase_catalytic"/>
</dbReference>
<dbReference type="InterPro" id="IPR011010">
    <property type="entry name" value="DNA_brk_join_enz"/>
</dbReference>
<feature type="domain" description="Tyr recombinase" evidence="6">
    <location>
        <begin position="205"/>
        <end position="383"/>
    </location>
</feature>
<evidence type="ECO:0000256" key="3">
    <source>
        <dbReference type="ARBA" id="ARBA00023125"/>
    </source>
</evidence>
<evidence type="ECO:0000313" key="8">
    <source>
        <dbReference type="Proteomes" id="UP000033500"/>
    </source>
</evidence>
<dbReference type="InterPro" id="IPR050808">
    <property type="entry name" value="Phage_Integrase"/>
</dbReference>
<feature type="region of interest" description="Disordered" evidence="5">
    <location>
        <begin position="414"/>
        <end position="435"/>
    </location>
</feature>
<evidence type="ECO:0000256" key="1">
    <source>
        <dbReference type="ARBA" id="ARBA00008857"/>
    </source>
</evidence>